<evidence type="ECO:0000313" key="3">
    <source>
        <dbReference type="EMBL" id="KAJ8992992.1"/>
    </source>
</evidence>
<reference evidence="3" key="1">
    <citation type="submission" date="2023-01" db="EMBL/GenBank/DDBJ databases">
        <title>Exophiala dermititidis isolated from Cystic Fibrosis Patient.</title>
        <authorList>
            <person name="Kurbessoian T."/>
            <person name="Crocker A."/>
            <person name="Murante D."/>
            <person name="Hogan D.A."/>
            <person name="Stajich J.E."/>
        </authorList>
    </citation>
    <scope>NUCLEOTIDE SEQUENCE</scope>
    <source>
        <strain evidence="3">Ex8</strain>
    </source>
</reference>
<feature type="domain" description="Myb-like DNA-binding" evidence="2">
    <location>
        <begin position="8"/>
        <end position="56"/>
    </location>
</feature>
<protein>
    <recommendedName>
        <fullName evidence="2">Myb-like DNA-binding domain-containing protein</fullName>
    </recommendedName>
</protein>
<dbReference type="AlphaFoldDB" id="A0AAN6EWP2"/>
<name>A0AAN6EWP2_EXODE</name>
<accession>A0AAN6EWP2</accession>
<gene>
    <name evidence="3" type="ORF">HRR80_003033</name>
</gene>
<dbReference type="InterPro" id="IPR054505">
    <property type="entry name" value="Myb_DNA-bind_8"/>
</dbReference>
<evidence type="ECO:0000259" key="2">
    <source>
        <dbReference type="Pfam" id="PF22980"/>
    </source>
</evidence>
<sequence length="149" mass="16436">MAPPKTESEDFKFIMTCIKHSPDKLKPNFEQVARETGAKSANACYHKHWGIMRKWGLTGSKKGGDSDTPATPRGRKRKATSAKGQDAGDDFSLDDASLTKKKKGEKKATVAKEEIDLEDDEAVVCKHEDWVEVDDPADNVGFVKPEVDS</sequence>
<evidence type="ECO:0000313" key="4">
    <source>
        <dbReference type="Proteomes" id="UP001161757"/>
    </source>
</evidence>
<dbReference type="Proteomes" id="UP001161757">
    <property type="component" value="Unassembled WGS sequence"/>
</dbReference>
<dbReference type="Pfam" id="PF22980">
    <property type="entry name" value="Myb_DNA-bind_8"/>
    <property type="match status" value="1"/>
</dbReference>
<feature type="region of interest" description="Disordered" evidence="1">
    <location>
        <begin position="56"/>
        <end position="94"/>
    </location>
</feature>
<proteinExistence type="predicted"/>
<organism evidence="3 4">
    <name type="scientific">Exophiala dermatitidis</name>
    <name type="common">Black yeast-like fungus</name>
    <name type="synonym">Wangiella dermatitidis</name>
    <dbReference type="NCBI Taxonomy" id="5970"/>
    <lineage>
        <taxon>Eukaryota</taxon>
        <taxon>Fungi</taxon>
        <taxon>Dikarya</taxon>
        <taxon>Ascomycota</taxon>
        <taxon>Pezizomycotina</taxon>
        <taxon>Eurotiomycetes</taxon>
        <taxon>Chaetothyriomycetidae</taxon>
        <taxon>Chaetothyriales</taxon>
        <taxon>Herpotrichiellaceae</taxon>
        <taxon>Exophiala</taxon>
    </lineage>
</organism>
<evidence type="ECO:0000256" key="1">
    <source>
        <dbReference type="SAM" id="MobiDB-lite"/>
    </source>
</evidence>
<comment type="caution">
    <text evidence="3">The sequence shown here is derived from an EMBL/GenBank/DDBJ whole genome shotgun (WGS) entry which is preliminary data.</text>
</comment>
<dbReference type="EMBL" id="JAJGCB010000004">
    <property type="protein sequence ID" value="KAJ8992992.1"/>
    <property type="molecule type" value="Genomic_DNA"/>
</dbReference>